<dbReference type="PANTHER" id="PTHR39560">
    <property type="entry name" value="PROTEIN ADENYLYLTRANSFERASE FIC-RELATED"/>
    <property type="match status" value="1"/>
</dbReference>
<comment type="catalytic activity">
    <reaction evidence="7">
        <text>L-tyrosyl-[protein] + ATP = O-(5'-adenylyl)-L-tyrosyl-[protein] + diphosphate</text>
        <dbReference type="Rhea" id="RHEA:54288"/>
        <dbReference type="Rhea" id="RHEA-COMP:10136"/>
        <dbReference type="Rhea" id="RHEA-COMP:13846"/>
        <dbReference type="ChEBI" id="CHEBI:30616"/>
        <dbReference type="ChEBI" id="CHEBI:33019"/>
        <dbReference type="ChEBI" id="CHEBI:46858"/>
        <dbReference type="ChEBI" id="CHEBI:83624"/>
        <dbReference type="EC" id="2.7.7.108"/>
    </reaction>
</comment>
<keyword evidence="1" id="KW-0808">Transferase</keyword>
<evidence type="ECO:0000313" key="11">
    <source>
        <dbReference type="Proteomes" id="UP000216345"/>
    </source>
</evidence>
<evidence type="ECO:0000256" key="8">
    <source>
        <dbReference type="SAM" id="MobiDB-lite"/>
    </source>
</evidence>
<evidence type="ECO:0000259" key="9">
    <source>
        <dbReference type="PROSITE" id="PS51459"/>
    </source>
</evidence>
<name>A0A256FRA9_9HYPH</name>
<dbReference type="Proteomes" id="UP000216345">
    <property type="component" value="Unassembled WGS sequence"/>
</dbReference>
<dbReference type="SUPFAM" id="SSF140931">
    <property type="entry name" value="Fic-like"/>
    <property type="match status" value="1"/>
</dbReference>
<evidence type="ECO:0000313" key="10">
    <source>
        <dbReference type="EMBL" id="OYR17290.1"/>
    </source>
</evidence>
<organism evidence="10 11">
    <name type="scientific">Brucella rhizosphaerae</name>
    <dbReference type="NCBI Taxonomy" id="571254"/>
    <lineage>
        <taxon>Bacteria</taxon>
        <taxon>Pseudomonadati</taxon>
        <taxon>Pseudomonadota</taxon>
        <taxon>Alphaproteobacteria</taxon>
        <taxon>Hyphomicrobiales</taxon>
        <taxon>Brucellaceae</taxon>
        <taxon>Brucella/Ochrobactrum group</taxon>
        <taxon>Brucella</taxon>
    </lineage>
</organism>
<evidence type="ECO:0000256" key="4">
    <source>
        <dbReference type="ARBA" id="ARBA00022840"/>
    </source>
</evidence>
<dbReference type="AlphaFoldDB" id="A0A256FRA9"/>
<evidence type="ECO:0000256" key="5">
    <source>
        <dbReference type="ARBA" id="ARBA00034531"/>
    </source>
</evidence>
<keyword evidence="3" id="KW-0547">Nucleotide-binding</keyword>
<evidence type="ECO:0000256" key="1">
    <source>
        <dbReference type="ARBA" id="ARBA00022679"/>
    </source>
</evidence>
<feature type="region of interest" description="Disordered" evidence="8">
    <location>
        <begin position="1"/>
        <end position="21"/>
    </location>
</feature>
<evidence type="ECO:0000256" key="3">
    <source>
        <dbReference type="ARBA" id="ARBA00022741"/>
    </source>
</evidence>
<dbReference type="EC" id="2.7.7.108" evidence="5"/>
<evidence type="ECO:0000256" key="7">
    <source>
        <dbReference type="ARBA" id="ARBA00048696"/>
    </source>
</evidence>
<keyword evidence="4" id="KW-0067">ATP-binding</keyword>
<gene>
    <name evidence="10" type="ORF">CEV32_3970</name>
</gene>
<reference evidence="10 11" key="1">
    <citation type="submission" date="2017-07" db="EMBL/GenBank/DDBJ databases">
        <title>Phylogenetic study on the rhizospheric bacterium Ochrobactrum sp. A44.</title>
        <authorList>
            <person name="Krzyzanowska D.M."/>
            <person name="Ossowicki A."/>
            <person name="Rajewska M."/>
            <person name="Maciag T."/>
            <person name="Kaczynski Z."/>
            <person name="Czerwicka M."/>
            <person name="Jafra S."/>
        </authorList>
    </citation>
    <scope>NUCLEOTIDE SEQUENCE [LARGE SCALE GENOMIC DNA]</scope>
    <source>
        <strain evidence="10 11">PR17</strain>
    </source>
</reference>
<dbReference type="EMBL" id="NNRK01000020">
    <property type="protein sequence ID" value="OYR17290.1"/>
    <property type="molecule type" value="Genomic_DNA"/>
</dbReference>
<dbReference type="PANTHER" id="PTHR39560:SF1">
    <property type="entry name" value="PROTEIN ADENYLYLTRANSFERASE FIC-RELATED"/>
    <property type="match status" value="1"/>
</dbReference>
<dbReference type="OrthoDB" id="9813719at2"/>
<evidence type="ECO:0000256" key="2">
    <source>
        <dbReference type="ARBA" id="ARBA00022695"/>
    </source>
</evidence>
<dbReference type="GO" id="GO:0051302">
    <property type="term" value="P:regulation of cell division"/>
    <property type="evidence" value="ECO:0007669"/>
    <property type="project" value="TreeGrafter"/>
</dbReference>
<dbReference type="InterPro" id="IPR036597">
    <property type="entry name" value="Fido-like_dom_sf"/>
</dbReference>
<accession>A0A256FRA9</accession>
<comment type="caution">
    <text evidence="10">The sequence shown here is derived from an EMBL/GenBank/DDBJ whole genome shotgun (WGS) entry which is preliminary data.</text>
</comment>
<comment type="catalytic activity">
    <reaction evidence="6">
        <text>L-threonyl-[protein] + ATP = 3-O-(5'-adenylyl)-L-threonyl-[protein] + diphosphate</text>
        <dbReference type="Rhea" id="RHEA:54292"/>
        <dbReference type="Rhea" id="RHEA-COMP:11060"/>
        <dbReference type="Rhea" id="RHEA-COMP:13847"/>
        <dbReference type="ChEBI" id="CHEBI:30013"/>
        <dbReference type="ChEBI" id="CHEBI:30616"/>
        <dbReference type="ChEBI" id="CHEBI:33019"/>
        <dbReference type="ChEBI" id="CHEBI:138113"/>
        <dbReference type="EC" id="2.7.7.108"/>
    </reaction>
</comment>
<dbReference type="Gene3D" id="1.10.3290.10">
    <property type="entry name" value="Fido-like domain"/>
    <property type="match status" value="1"/>
</dbReference>
<dbReference type="PROSITE" id="PS51459">
    <property type="entry name" value="FIDO"/>
    <property type="match status" value="1"/>
</dbReference>
<keyword evidence="2" id="KW-0548">Nucleotidyltransferase</keyword>
<dbReference type="Pfam" id="PF02661">
    <property type="entry name" value="Fic"/>
    <property type="match status" value="1"/>
</dbReference>
<dbReference type="GO" id="GO:0070733">
    <property type="term" value="F:AMPylase activity"/>
    <property type="evidence" value="ECO:0007669"/>
    <property type="project" value="UniProtKB-EC"/>
</dbReference>
<keyword evidence="11" id="KW-1185">Reference proteome</keyword>
<dbReference type="GO" id="GO:0005524">
    <property type="term" value="F:ATP binding"/>
    <property type="evidence" value="ECO:0007669"/>
    <property type="project" value="UniProtKB-KW"/>
</dbReference>
<protein>
    <recommendedName>
        <fullName evidence="5">protein adenylyltransferase</fullName>
        <ecNumber evidence="5">2.7.7.108</ecNumber>
    </recommendedName>
</protein>
<evidence type="ECO:0000256" key="6">
    <source>
        <dbReference type="ARBA" id="ARBA00047939"/>
    </source>
</evidence>
<proteinExistence type="predicted"/>
<sequence length="221" mass="24550">MAETGPKGSYTYPNISDDPDRRDVLRNKLGIQSHKELRVEEYRATAFRLAEITEGDGPKGAFDAQHLKAIHGHIFQDIYEWAGHTRNESPVVDGQRVEPIGNLSKGGTSFLHGSRIEMGLDEAFRPIRNPEILRGSSVERFAEIAGKVLAELNYVHPFREGNGRTQEALDQGVFSAAVIINILARKRDPQPAAILSIPDALRLTHEPVADCARYDSLRRAS</sequence>
<dbReference type="eggNOG" id="COG4584">
    <property type="taxonomic scope" value="Bacteria"/>
</dbReference>
<feature type="domain" description="Fido" evidence="9">
    <location>
        <begin position="62"/>
        <end position="217"/>
    </location>
</feature>
<dbReference type="InterPro" id="IPR003812">
    <property type="entry name" value="Fido"/>
</dbReference>